<reference evidence="4 5" key="1">
    <citation type="submission" date="2017-08" db="EMBL/GenBank/DDBJ databases">
        <title>The strain WRN001 was isolated from Binhai saline alkaline soil, Tianjin, China.</title>
        <authorList>
            <person name="Liu D."/>
            <person name="Zhang G."/>
        </authorList>
    </citation>
    <scope>NUCLEOTIDE SEQUENCE [LARGE SCALE GENOMIC DNA]</scope>
    <source>
        <strain evidence="4 5">WN019</strain>
    </source>
</reference>
<protein>
    <submittedName>
        <fullName evidence="4">Branched-chain amino acid ABC transporter substrate-binding protein</fullName>
    </submittedName>
</protein>
<keyword evidence="5" id="KW-1185">Reference proteome</keyword>
<dbReference type="Proteomes" id="UP000218083">
    <property type="component" value="Unassembled WGS sequence"/>
</dbReference>
<name>A0A2A2FER8_9EURY</name>
<sequence>MTRRKRIQRRDVLKGAGVAGIAALAGCSTESGDGSDGSDGEDGSDGSDGDDGMDGDDGSDGSDGSDGGSAPDAVMVVGFPESGIQLFRDFYSEFADGAPDLDIVVPDGLIDASLPGEVDNDMNNVIGTAPSAGGPGAEFFADSYESEYDSAPGVFTAQAYDAMAVEILAATAAGENDGEAIRDRIRTVANPGGEEFGPENLPEAVETVAAGDPVHYVGASSSVDFDVNGDIATAAYDVQDFQDGEIVTLDTLEFGNELSDEDLNATAADPVGIDGEFEAKIGVLMPETGDLGPLGGPIRDGALLAATQVNDAGLDITVDTRVEDTQTDPQAGISGANALVDAGYGAVVGPASSNVNLQVADQVYIPNGVVGISPSSTSPDVTDLDDNGYVFRTAPSDLLQGPAMAELALGDMVGAESSGTLYLNDAYGQSLEEQYVAAFEDNGGAIGERVSFEPAQATYTSQWSSVLEE</sequence>
<feature type="domain" description="Leucine-binding protein" evidence="3">
    <location>
        <begin position="279"/>
        <end position="465"/>
    </location>
</feature>
<comment type="caution">
    <text evidence="4">The sequence shown here is derived from an EMBL/GenBank/DDBJ whole genome shotgun (WGS) entry which is preliminary data.</text>
</comment>
<dbReference type="InterPro" id="IPR028081">
    <property type="entry name" value="Leu-bd"/>
</dbReference>
<dbReference type="RefSeq" id="WP_095637090.1">
    <property type="nucleotide sequence ID" value="NZ_NSKC01000005.1"/>
</dbReference>
<dbReference type="PANTHER" id="PTHR30483">
    <property type="entry name" value="LEUCINE-SPECIFIC-BINDING PROTEIN"/>
    <property type="match status" value="1"/>
</dbReference>
<dbReference type="InterPro" id="IPR006311">
    <property type="entry name" value="TAT_signal"/>
</dbReference>
<evidence type="ECO:0000259" key="3">
    <source>
        <dbReference type="Pfam" id="PF13458"/>
    </source>
</evidence>
<proteinExistence type="predicted"/>
<evidence type="ECO:0000256" key="2">
    <source>
        <dbReference type="SAM" id="MobiDB-lite"/>
    </source>
</evidence>
<gene>
    <name evidence="4" type="ORF">CK500_09945</name>
</gene>
<dbReference type="InterPro" id="IPR028082">
    <property type="entry name" value="Peripla_BP_I"/>
</dbReference>
<dbReference type="SUPFAM" id="SSF53822">
    <property type="entry name" value="Periplasmic binding protein-like I"/>
    <property type="match status" value="2"/>
</dbReference>
<dbReference type="Gene3D" id="3.40.50.2300">
    <property type="match status" value="2"/>
</dbReference>
<dbReference type="OrthoDB" id="21336at2157"/>
<evidence type="ECO:0000313" key="5">
    <source>
        <dbReference type="Proteomes" id="UP000218083"/>
    </source>
</evidence>
<accession>A0A2A2FER8</accession>
<evidence type="ECO:0000313" key="4">
    <source>
        <dbReference type="EMBL" id="PAU83122.1"/>
    </source>
</evidence>
<organism evidence="4 5">
    <name type="scientific">Halorubrum salipaludis</name>
    <dbReference type="NCBI Taxonomy" id="2032630"/>
    <lineage>
        <taxon>Archaea</taxon>
        <taxon>Methanobacteriati</taxon>
        <taxon>Methanobacteriota</taxon>
        <taxon>Stenosarchaea group</taxon>
        <taxon>Halobacteria</taxon>
        <taxon>Halobacteriales</taxon>
        <taxon>Haloferacaceae</taxon>
        <taxon>Halorubrum</taxon>
    </lineage>
</organism>
<dbReference type="PROSITE" id="PS51257">
    <property type="entry name" value="PROKAR_LIPOPROTEIN"/>
    <property type="match status" value="1"/>
</dbReference>
<dbReference type="PROSITE" id="PS51318">
    <property type="entry name" value="TAT"/>
    <property type="match status" value="1"/>
</dbReference>
<dbReference type="Pfam" id="PF13458">
    <property type="entry name" value="Peripla_BP_6"/>
    <property type="match status" value="1"/>
</dbReference>
<dbReference type="EMBL" id="NSKC01000005">
    <property type="protein sequence ID" value="PAU83122.1"/>
    <property type="molecule type" value="Genomic_DNA"/>
</dbReference>
<evidence type="ECO:0000256" key="1">
    <source>
        <dbReference type="ARBA" id="ARBA00022729"/>
    </source>
</evidence>
<dbReference type="InterPro" id="IPR051010">
    <property type="entry name" value="BCAA_transport"/>
</dbReference>
<keyword evidence="1" id="KW-0732">Signal</keyword>
<feature type="region of interest" description="Disordered" evidence="2">
    <location>
        <begin position="25"/>
        <end position="74"/>
    </location>
</feature>
<feature type="compositionally biased region" description="Acidic residues" evidence="2">
    <location>
        <begin position="36"/>
        <end position="60"/>
    </location>
</feature>
<dbReference type="AlphaFoldDB" id="A0A2A2FER8"/>
<dbReference type="PANTHER" id="PTHR30483:SF6">
    <property type="entry name" value="PERIPLASMIC BINDING PROTEIN OF ABC TRANSPORTER FOR NATURAL AMINO ACIDS"/>
    <property type="match status" value="1"/>
</dbReference>